<dbReference type="NCBIfam" id="TIGR00250">
    <property type="entry name" value="RNAse_H_YqgF"/>
    <property type="match status" value="1"/>
</dbReference>
<evidence type="ECO:0000256" key="4">
    <source>
        <dbReference type="ARBA" id="ARBA00022801"/>
    </source>
</evidence>
<dbReference type="InterPro" id="IPR037027">
    <property type="entry name" value="YqgF/RNaseH-like_dom_sf"/>
</dbReference>
<dbReference type="InterPro" id="IPR012337">
    <property type="entry name" value="RNaseH-like_sf"/>
</dbReference>
<dbReference type="SUPFAM" id="SSF53098">
    <property type="entry name" value="Ribonuclease H-like"/>
    <property type="match status" value="1"/>
</dbReference>
<dbReference type="SMART" id="SM00732">
    <property type="entry name" value="YqgFc"/>
    <property type="match status" value="1"/>
</dbReference>
<dbReference type="GO" id="GO:0016787">
    <property type="term" value="F:hydrolase activity"/>
    <property type="evidence" value="ECO:0007669"/>
    <property type="project" value="UniProtKB-KW"/>
</dbReference>
<keyword evidence="3" id="KW-0540">Nuclease</keyword>
<dbReference type="EMBL" id="CADCVI010000051">
    <property type="protein sequence ID" value="CAA9460617.1"/>
    <property type="molecule type" value="Genomic_DNA"/>
</dbReference>
<dbReference type="PANTHER" id="PTHR33317">
    <property type="entry name" value="POLYNUCLEOTIDYL TRANSFERASE, RIBONUCLEASE H-LIKE SUPERFAMILY PROTEIN"/>
    <property type="match status" value="1"/>
</dbReference>
<accession>A0A6J4R5E5</accession>
<dbReference type="InterPro" id="IPR005227">
    <property type="entry name" value="YqgF"/>
</dbReference>
<dbReference type="InterPro" id="IPR006641">
    <property type="entry name" value="YqgF/RNaseH-like_dom"/>
</dbReference>
<proteinExistence type="predicted"/>
<evidence type="ECO:0000256" key="1">
    <source>
        <dbReference type="ARBA" id="ARBA00022490"/>
    </source>
</evidence>
<evidence type="ECO:0000256" key="3">
    <source>
        <dbReference type="ARBA" id="ARBA00022722"/>
    </source>
</evidence>
<dbReference type="GO" id="GO:0000967">
    <property type="term" value="P:rRNA 5'-end processing"/>
    <property type="evidence" value="ECO:0007669"/>
    <property type="project" value="TreeGrafter"/>
</dbReference>
<keyword evidence="1" id="KW-0963">Cytoplasm</keyword>
<sequence length="137" mass="14913">MGEAYTGVALSDPGATLARPLEAVPAARLDEYLRDLFAADAVAEVVVGVPVTLGGEVGFQARRVLERVEALEASFPGVRFVRWDERFTTRVARVGMAGPRRGGRKHKRGGKERVDHLAAAAMLQEYLDRRDALAPSR</sequence>
<gene>
    <name evidence="6" type="ORF">AVDCRST_MAG25-789</name>
</gene>
<name>A0A6J4R5E5_9ACTN</name>
<dbReference type="Pfam" id="PF03652">
    <property type="entry name" value="RuvX"/>
    <property type="match status" value="1"/>
</dbReference>
<dbReference type="PANTHER" id="PTHR33317:SF4">
    <property type="entry name" value="POLYNUCLEOTIDYL TRANSFERASE, RIBONUCLEASE H-LIKE SUPERFAMILY PROTEIN"/>
    <property type="match status" value="1"/>
</dbReference>
<keyword evidence="4" id="KW-0378">Hydrolase</keyword>
<organism evidence="6">
    <name type="scientific">uncultured Rubrobacteraceae bacterium</name>
    <dbReference type="NCBI Taxonomy" id="349277"/>
    <lineage>
        <taxon>Bacteria</taxon>
        <taxon>Bacillati</taxon>
        <taxon>Actinomycetota</taxon>
        <taxon>Rubrobacteria</taxon>
        <taxon>Rubrobacterales</taxon>
        <taxon>Rubrobacteraceae</taxon>
        <taxon>environmental samples</taxon>
    </lineage>
</organism>
<evidence type="ECO:0000259" key="5">
    <source>
        <dbReference type="SMART" id="SM00732"/>
    </source>
</evidence>
<feature type="domain" description="YqgF/RNase H-like" evidence="5">
    <location>
        <begin position="2"/>
        <end position="92"/>
    </location>
</feature>
<protein>
    <submittedName>
        <fullName evidence="6">Pre-16S rRNA nuclease Yqg</fullName>
    </submittedName>
</protein>
<evidence type="ECO:0000313" key="6">
    <source>
        <dbReference type="EMBL" id="CAA9460617.1"/>
    </source>
</evidence>
<dbReference type="Gene3D" id="3.30.420.140">
    <property type="entry name" value="YqgF/RNase H-like domain"/>
    <property type="match status" value="1"/>
</dbReference>
<dbReference type="CDD" id="cd16964">
    <property type="entry name" value="YqgF"/>
    <property type="match status" value="1"/>
</dbReference>
<dbReference type="AlphaFoldDB" id="A0A6J4R5E5"/>
<evidence type="ECO:0000256" key="2">
    <source>
        <dbReference type="ARBA" id="ARBA00022517"/>
    </source>
</evidence>
<keyword evidence="2" id="KW-0690">Ribosome biogenesis</keyword>
<dbReference type="GO" id="GO:0004518">
    <property type="term" value="F:nuclease activity"/>
    <property type="evidence" value="ECO:0007669"/>
    <property type="project" value="UniProtKB-KW"/>
</dbReference>
<reference evidence="6" key="1">
    <citation type="submission" date="2020-02" db="EMBL/GenBank/DDBJ databases">
        <authorList>
            <person name="Meier V. D."/>
        </authorList>
    </citation>
    <scope>NUCLEOTIDE SEQUENCE</scope>
    <source>
        <strain evidence="6">AVDCRST_MAG25</strain>
    </source>
</reference>